<dbReference type="EMBL" id="LPZR01000175">
    <property type="protein sequence ID" value="KYO51353.1"/>
    <property type="molecule type" value="Genomic_DNA"/>
</dbReference>
<dbReference type="GeneID" id="97242617"/>
<evidence type="ECO:0000313" key="2">
    <source>
        <dbReference type="Proteomes" id="UP000075787"/>
    </source>
</evidence>
<proteinExistence type="predicted"/>
<sequence>MPVTTDAAIRAALDEAWRAATIAEAVIARFGPVMPFRNLLMSDYLHAATLIRLLVARGMSAPARPVAAPPALPADLRAACRMAADNAGAAIGCYESRLLPAVQGDAEAGPVLMRLYDALSHVQLPALLHWAEMHGCPAPAAAS</sequence>
<evidence type="ECO:0000313" key="1">
    <source>
        <dbReference type="EMBL" id="KYO51353.1"/>
    </source>
</evidence>
<dbReference type="RefSeq" id="WP_062766453.1">
    <property type="nucleotide sequence ID" value="NZ_CP121045.1"/>
</dbReference>
<dbReference type="AlphaFoldDB" id="A0A162KIC6"/>
<organism evidence="1 2">
    <name type="scientific">Tistrella mobilis</name>
    <dbReference type="NCBI Taxonomy" id="171437"/>
    <lineage>
        <taxon>Bacteria</taxon>
        <taxon>Pseudomonadati</taxon>
        <taxon>Pseudomonadota</taxon>
        <taxon>Alphaproteobacteria</taxon>
        <taxon>Geminicoccales</taxon>
        <taxon>Geminicoccaceae</taxon>
        <taxon>Tistrella</taxon>
    </lineage>
</organism>
<accession>A0A162KIC6</accession>
<reference evidence="1 2" key="1">
    <citation type="submission" date="2015-12" db="EMBL/GenBank/DDBJ databases">
        <title>Genome sequence of Tistrella mobilis MCCC 1A02139.</title>
        <authorList>
            <person name="Lu L."/>
            <person name="Lai Q."/>
            <person name="Shao Z."/>
            <person name="Qian P."/>
        </authorList>
    </citation>
    <scope>NUCLEOTIDE SEQUENCE [LARGE SCALE GENOMIC DNA]</scope>
    <source>
        <strain evidence="1 2">MCCC 1A02139</strain>
    </source>
</reference>
<gene>
    <name evidence="1" type="ORF">AUP44_09360</name>
</gene>
<comment type="caution">
    <text evidence="1">The sequence shown here is derived from an EMBL/GenBank/DDBJ whole genome shotgun (WGS) entry which is preliminary data.</text>
</comment>
<dbReference type="OrthoDB" id="573482at2"/>
<name>A0A162KIC6_9PROT</name>
<dbReference type="Proteomes" id="UP000075787">
    <property type="component" value="Unassembled WGS sequence"/>
</dbReference>
<protein>
    <submittedName>
        <fullName evidence="1">Uncharacterized protein</fullName>
    </submittedName>
</protein>